<feature type="region of interest" description="Disordered" evidence="1">
    <location>
        <begin position="262"/>
        <end position="319"/>
    </location>
</feature>
<reference evidence="3" key="2">
    <citation type="submission" date="2019-06" db="EMBL/GenBank/DDBJ databases">
        <title>Genomics analysis of Aphanomyces spp. identifies a new class of oomycete effector associated with host adaptation.</title>
        <authorList>
            <person name="Gaulin E."/>
        </authorList>
    </citation>
    <scope>NUCLEOTIDE SEQUENCE</scope>
    <source>
        <strain evidence="3">CBS 578.67</strain>
    </source>
</reference>
<evidence type="ECO:0000313" key="5">
    <source>
        <dbReference type="Proteomes" id="UP000332933"/>
    </source>
</evidence>
<dbReference type="InterPro" id="IPR009730">
    <property type="entry name" value="MFAP1_C"/>
</dbReference>
<dbReference type="EMBL" id="CAADRA010005744">
    <property type="protein sequence ID" value="VFT92508.1"/>
    <property type="molecule type" value="Genomic_DNA"/>
</dbReference>
<dbReference type="Pfam" id="PF06991">
    <property type="entry name" value="MFAP1"/>
    <property type="match status" value="1"/>
</dbReference>
<dbReference type="InterPro" id="IPR033194">
    <property type="entry name" value="MFAP1"/>
</dbReference>
<proteinExistence type="predicted"/>
<dbReference type="EMBL" id="VJMH01005723">
    <property type="protein sequence ID" value="KAF0693313.1"/>
    <property type="molecule type" value="Genomic_DNA"/>
</dbReference>
<dbReference type="PANTHER" id="PTHR15327">
    <property type="entry name" value="MICROFIBRIL-ASSOCIATED PROTEIN"/>
    <property type="match status" value="1"/>
</dbReference>
<feature type="compositionally biased region" description="Basic and acidic residues" evidence="1">
    <location>
        <begin position="205"/>
        <end position="238"/>
    </location>
</feature>
<dbReference type="Proteomes" id="UP000332933">
    <property type="component" value="Unassembled WGS sequence"/>
</dbReference>
<dbReference type="OrthoDB" id="1111734at2759"/>
<accession>A0A485L535</accession>
<reference evidence="4 5" key="1">
    <citation type="submission" date="2019-03" db="EMBL/GenBank/DDBJ databases">
        <authorList>
            <person name="Gaulin E."/>
            <person name="Dumas B."/>
        </authorList>
    </citation>
    <scope>NUCLEOTIDE SEQUENCE [LARGE SCALE GENOMIC DNA]</scope>
    <source>
        <strain evidence="4">CBS 568.67</strain>
    </source>
</reference>
<feature type="region of interest" description="Disordered" evidence="1">
    <location>
        <begin position="77"/>
        <end position="96"/>
    </location>
</feature>
<organism evidence="4 5">
    <name type="scientific">Aphanomyces stellatus</name>
    <dbReference type="NCBI Taxonomy" id="120398"/>
    <lineage>
        <taxon>Eukaryota</taxon>
        <taxon>Sar</taxon>
        <taxon>Stramenopiles</taxon>
        <taxon>Oomycota</taxon>
        <taxon>Saprolegniomycetes</taxon>
        <taxon>Saprolegniales</taxon>
        <taxon>Verrucalvaceae</taxon>
        <taxon>Aphanomyces</taxon>
    </lineage>
</organism>
<evidence type="ECO:0000313" key="3">
    <source>
        <dbReference type="EMBL" id="KAF0693313.1"/>
    </source>
</evidence>
<feature type="region of interest" description="Disordered" evidence="1">
    <location>
        <begin position="168"/>
        <end position="238"/>
    </location>
</feature>
<keyword evidence="5" id="KW-1185">Reference proteome</keyword>
<dbReference type="AlphaFoldDB" id="A0A485L535"/>
<gene>
    <name evidence="4" type="primary">Aste57867_15717</name>
    <name evidence="3" type="ORF">As57867_015661</name>
    <name evidence="4" type="ORF">ASTE57867_15717</name>
</gene>
<sequence length="440" mass="50945">MSNTFTKKDLGLFLPDTEAGDALSLRHSRRLEETDDYEALQPKIDSTKKVFRYRAGHVPDFAVGELMPDEGSHFLAASKQDRSKSSSAPQLQIPGRERQKFVAQVVKAAVLPPPVLAARFVDSESDEASDEENERRARLRSKLLAQKKDEAPVDLVIASSTQAMVLDEPRQVAQVASESESSEWETDSDESEGEQMLKPIFVPKKARDTIREQEEKLKAMEERDQEAAKRAVEKKAESRKMVAEVLQREEAEAQHLMEVATDSEMPDDSDGVHPEQERQEWELREMRRLKRDRDARETRERDIQETLRRRNMTDEEREKEDLALGKLQEKEKKKWKFLQKYYHKGAFYVDDKSVKTDTDVRRRDADEPTLEDKLNRENLPTVMQVKNFGKSGRTKYTHLTDQDTTNFINPLQDDELRAQYATKLSGLKPINPNPYKRQRR</sequence>
<feature type="domain" description="Micro-fibrillar-associated protein 1 C-terminal" evidence="2">
    <location>
        <begin position="188"/>
        <end position="404"/>
    </location>
</feature>
<evidence type="ECO:0000313" key="4">
    <source>
        <dbReference type="EMBL" id="VFT92508.1"/>
    </source>
</evidence>
<feature type="compositionally biased region" description="Acidic residues" evidence="1">
    <location>
        <begin position="180"/>
        <end position="193"/>
    </location>
</feature>
<evidence type="ECO:0000259" key="2">
    <source>
        <dbReference type="Pfam" id="PF06991"/>
    </source>
</evidence>
<evidence type="ECO:0000256" key="1">
    <source>
        <dbReference type="SAM" id="MobiDB-lite"/>
    </source>
</evidence>
<name>A0A485L535_9STRA</name>
<protein>
    <submittedName>
        <fullName evidence="4">Aste57867_15717 protein</fullName>
    </submittedName>
</protein>
<feature type="compositionally biased region" description="Basic and acidic residues" evidence="1">
    <location>
        <begin position="270"/>
        <end position="319"/>
    </location>
</feature>